<dbReference type="Proteomes" id="UP000254253">
    <property type="component" value="Unassembled WGS sequence"/>
</dbReference>
<dbReference type="InterPro" id="IPR017946">
    <property type="entry name" value="PLC-like_Pdiesterase_TIM-brl"/>
</dbReference>
<evidence type="ECO:0000313" key="2">
    <source>
        <dbReference type="EMBL" id="SUT94282.1"/>
    </source>
</evidence>
<dbReference type="GO" id="GO:0006629">
    <property type="term" value="P:lipid metabolic process"/>
    <property type="evidence" value="ECO:0007669"/>
    <property type="project" value="InterPro"/>
</dbReference>
<dbReference type="AlphaFoldDB" id="A0A380TZY8"/>
<protein>
    <submittedName>
        <fullName evidence="2">Glycerophosphoryl diester phosphodiesterase</fullName>
        <ecNumber evidence="2">3.1.4.46</ecNumber>
    </submittedName>
</protein>
<dbReference type="RefSeq" id="WP_115590733.1">
    <property type="nucleotide sequence ID" value="NZ_UFRN01000002.1"/>
</dbReference>
<dbReference type="EMBL" id="UFRN01000002">
    <property type="protein sequence ID" value="SUT94282.1"/>
    <property type="molecule type" value="Genomic_DNA"/>
</dbReference>
<dbReference type="SUPFAM" id="SSF51695">
    <property type="entry name" value="PLC-like phosphodiesterases"/>
    <property type="match status" value="1"/>
</dbReference>
<accession>A0A380TZY8</accession>
<dbReference type="Pfam" id="PF03009">
    <property type="entry name" value="GDPD"/>
    <property type="match status" value="1"/>
</dbReference>
<dbReference type="Gene3D" id="3.20.20.190">
    <property type="entry name" value="Phosphatidylinositol (PI) phosphodiesterase"/>
    <property type="match status" value="1"/>
</dbReference>
<dbReference type="InterPro" id="IPR030395">
    <property type="entry name" value="GP_PDE_dom"/>
</dbReference>
<dbReference type="GO" id="GO:0008889">
    <property type="term" value="F:glycerophosphodiester phosphodiesterase activity"/>
    <property type="evidence" value="ECO:0007669"/>
    <property type="project" value="UniProtKB-EC"/>
</dbReference>
<evidence type="ECO:0000259" key="1">
    <source>
        <dbReference type="PROSITE" id="PS51704"/>
    </source>
</evidence>
<proteinExistence type="predicted"/>
<sequence length="244" mass="27520">MQYPYPKFIAHRGGGNQAPENTLAAFQLGIQRGYRMFECDAKLSADDLLFLLHDDMLERTTSGQGSARINWEQLNRLDAGSWFGTNFTQEPIPLLESIVRLVLDNHAFLNVEIKPNLGQDYRTGMQCAKFLQRFITSEGICPFLLSSFSEEALQGAYDAETTIPRALLLDKWRDSAWESISALECSGFVLNYKIATPELVTKCHAIKRFVMVYTANNEQDIKTLFDNGVDGIITDNMNLANSFN</sequence>
<evidence type="ECO:0000313" key="3">
    <source>
        <dbReference type="Proteomes" id="UP000254253"/>
    </source>
</evidence>
<name>A0A380TZY8_ACTLI</name>
<dbReference type="PANTHER" id="PTHR46211">
    <property type="entry name" value="GLYCEROPHOSPHORYL DIESTER PHOSPHODIESTERASE"/>
    <property type="match status" value="1"/>
</dbReference>
<feature type="domain" description="GP-PDE" evidence="1">
    <location>
        <begin position="6"/>
        <end position="244"/>
    </location>
</feature>
<reference evidence="2 3" key="1">
    <citation type="submission" date="2018-06" db="EMBL/GenBank/DDBJ databases">
        <authorList>
            <consortium name="Pathogen Informatics"/>
            <person name="Doyle S."/>
        </authorList>
    </citation>
    <scope>NUCLEOTIDE SEQUENCE [LARGE SCALE GENOMIC DNA]</scope>
    <source>
        <strain evidence="2 3">NCTC4191</strain>
    </source>
</reference>
<organism evidence="2 3">
    <name type="scientific">Actinobacillus lignieresii</name>
    <dbReference type="NCBI Taxonomy" id="720"/>
    <lineage>
        <taxon>Bacteria</taxon>
        <taxon>Pseudomonadati</taxon>
        <taxon>Pseudomonadota</taxon>
        <taxon>Gammaproteobacteria</taxon>
        <taxon>Pasteurellales</taxon>
        <taxon>Pasteurellaceae</taxon>
        <taxon>Actinobacillus</taxon>
    </lineage>
</organism>
<gene>
    <name evidence="2" type="primary">ugpQ</name>
    <name evidence="2" type="ORF">NCTC4191_01546</name>
</gene>
<dbReference type="EC" id="3.1.4.46" evidence="2"/>
<keyword evidence="2" id="KW-0378">Hydrolase</keyword>
<keyword evidence="3" id="KW-1185">Reference proteome</keyword>
<dbReference type="PROSITE" id="PS51704">
    <property type="entry name" value="GP_PDE"/>
    <property type="match status" value="1"/>
</dbReference>
<dbReference type="PANTHER" id="PTHR46211:SF1">
    <property type="entry name" value="GLYCEROPHOSPHODIESTER PHOSPHODIESTERASE, CYTOPLASMIC"/>
    <property type="match status" value="1"/>
</dbReference>